<organism evidence="2 3">
    <name type="scientific">Apatococcus lobatus</name>
    <dbReference type="NCBI Taxonomy" id="904363"/>
    <lineage>
        <taxon>Eukaryota</taxon>
        <taxon>Viridiplantae</taxon>
        <taxon>Chlorophyta</taxon>
        <taxon>core chlorophytes</taxon>
        <taxon>Trebouxiophyceae</taxon>
        <taxon>Chlorellales</taxon>
        <taxon>Chlorellaceae</taxon>
        <taxon>Apatococcus</taxon>
    </lineage>
</organism>
<evidence type="ECO:0000313" key="2">
    <source>
        <dbReference type="EMBL" id="KAK9819042.1"/>
    </source>
</evidence>
<dbReference type="EMBL" id="JALJOS010000051">
    <property type="protein sequence ID" value="KAK9819042.1"/>
    <property type="molecule type" value="Genomic_DNA"/>
</dbReference>
<dbReference type="AlphaFoldDB" id="A0AAW1QCT1"/>
<dbReference type="Proteomes" id="UP001438707">
    <property type="component" value="Unassembled WGS sequence"/>
</dbReference>
<comment type="caution">
    <text evidence="2">The sequence shown here is derived from an EMBL/GenBank/DDBJ whole genome shotgun (WGS) entry which is preliminary data.</text>
</comment>
<dbReference type="Gene3D" id="3.30.710.10">
    <property type="entry name" value="Potassium Channel Kv1.1, Chain A"/>
    <property type="match status" value="1"/>
</dbReference>
<dbReference type="InterPro" id="IPR011333">
    <property type="entry name" value="SKP1/BTB/POZ_sf"/>
</dbReference>
<gene>
    <name evidence="2" type="ORF">WJX74_009707</name>
</gene>
<reference evidence="2 3" key="1">
    <citation type="journal article" date="2024" name="Nat. Commun.">
        <title>Phylogenomics reveals the evolutionary origins of lichenization in chlorophyte algae.</title>
        <authorList>
            <person name="Puginier C."/>
            <person name="Libourel C."/>
            <person name="Otte J."/>
            <person name="Skaloud P."/>
            <person name="Haon M."/>
            <person name="Grisel S."/>
            <person name="Petersen M."/>
            <person name="Berrin J.G."/>
            <person name="Delaux P.M."/>
            <person name="Dal Grande F."/>
            <person name="Keller J."/>
        </authorList>
    </citation>
    <scope>NUCLEOTIDE SEQUENCE [LARGE SCALE GENOMIC DNA]</scope>
    <source>
        <strain evidence="2 3">SAG 2145</strain>
    </source>
</reference>
<accession>A0AAW1QCT1</accession>
<keyword evidence="3" id="KW-1185">Reference proteome</keyword>
<dbReference type="SUPFAM" id="SSF54695">
    <property type="entry name" value="POZ domain"/>
    <property type="match status" value="1"/>
</dbReference>
<evidence type="ECO:0000313" key="3">
    <source>
        <dbReference type="Proteomes" id="UP001438707"/>
    </source>
</evidence>
<proteinExistence type="predicted"/>
<protein>
    <recommendedName>
        <fullName evidence="4">TLDc domain-containing protein</fullName>
    </recommendedName>
</protein>
<evidence type="ECO:0000256" key="1">
    <source>
        <dbReference type="SAM" id="MobiDB-lite"/>
    </source>
</evidence>
<sequence length="357" mass="39485">MSSQPAAPVARSLKKRSPDGQAAKLKDATVAEELLTPDQSKLLAQIAGQLAINTHAEKVEACEQVQKACVKMHSQQIAQLQHKHKETIDKLREQHTSAMEDVETLSMRREQDGDQFLYAVHGHTTADLSGSIPRKVFEAECNSVLNKTYNGGWMYAVDKDGRACINSDPAHWPIILSWLSFGNVPANPSDAFVGECKYWQLENLLARIEEQRAAAEQSVTFNTSAHALKVADVKEGKRRGFQLEGSLYKFPQRFNGGKCIDTRFEAFGASWSFEINERGAFVALTSGPSAPDCQVQIAFGAGDDEKVLAKYHHGYTAGVIGIGCCWSEDMKLENLQRCPFVDVQGSLHVRVRVLFSE</sequence>
<name>A0AAW1QCT1_9CHLO</name>
<evidence type="ECO:0008006" key="4">
    <source>
        <dbReference type="Google" id="ProtNLM"/>
    </source>
</evidence>
<feature type="region of interest" description="Disordered" evidence="1">
    <location>
        <begin position="1"/>
        <end position="23"/>
    </location>
</feature>